<organism evidence="2">
    <name type="scientific">uncultured Nocardioides sp</name>
    <dbReference type="NCBI Taxonomy" id="198441"/>
    <lineage>
        <taxon>Bacteria</taxon>
        <taxon>Bacillati</taxon>
        <taxon>Actinomycetota</taxon>
        <taxon>Actinomycetes</taxon>
        <taxon>Propionibacteriales</taxon>
        <taxon>Nocardioidaceae</taxon>
        <taxon>Nocardioides</taxon>
        <taxon>environmental samples</taxon>
    </lineage>
</organism>
<dbReference type="EMBL" id="CADCUM010000125">
    <property type="protein sequence ID" value="CAA9404160.1"/>
    <property type="molecule type" value="Genomic_DNA"/>
</dbReference>
<feature type="non-terminal residue" evidence="2">
    <location>
        <position position="1"/>
    </location>
</feature>
<feature type="region of interest" description="Disordered" evidence="1">
    <location>
        <begin position="1"/>
        <end position="60"/>
    </location>
</feature>
<dbReference type="AlphaFoldDB" id="A0A6J4P3Z2"/>
<feature type="compositionally biased region" description="Polar residues" evidence="1">
    <location>
        <begin position="1"/>
        <end position="13"/>
    </location>
</feature>
<evidence type="ECO:0000256" key="1">
    <source>
        <dbReference type="SAM" id="MobiDB-lite"/>
    </source>
</evidence>
<feature type="non-terminal residue" evidence="2">
    <location>
        <position position="60"/>
    </location>
</feature>
<feature type="compositionally biased region" description="Low complexity" evidence="1">
    <location>
        <begin position="39"/>
        <end position="60"/>
    </location>
</feature>
<gene>
    <name evidence="2" type="ORF">AVDCRST_MAG32-3156</name>
</gene>
<evidence type="ECO:0000313" key="2">
    <source>
        <dbReference type="EMBL" id="CAA9404160.1"/>
    </source>
</evidence>
<sequence length="60" mass="6167">GRCPTRTTPSQRPTELGTCASPMPGRCRRSPCPSGTVQASTPRASTPSSSTTSPSPHRAA</sequence>
<proteinExistence type="predicted"/>
<protein>
    <submittedName>
        <fullName evidence="2">Uncharacterized protein</fullName>
    </submittedName>
</protein>
<name>A0A6J4P3Z2_9ACTN</name>
<accession>A0A6J4P3Z2</accession>
<reference evidence="2" key="1">
    <citation type="submission" date="2020-02" db="EMBL/GenBank/DDBJ databases">
        <authorList>
            <person name="Meier V. D."/>
        </authorList>
    </citation>
    <scope>NUCLEOTIDE SEQUENCE</scope>
    <source>
        <strain evidence="2">AVDCRST_MAG32</strain>
    </source>
</reference>